<organism evidence="2">
    <name type="scientific">Hadrurus spadix</name>
    <dbReference type="NCBI Taxonomy" id="141984"/>
    <lineage>
        <taxon>Eukaryota</taxon>
        <taxon>Metazoa</taxon>
        <taxon>Ecdysozoa</taxon>
        <taxon>Arthropoda</taxon>
        <taxon>Chelicerata</taxon>
        <taxon>Arachnida</taxon>
        <taxon>Scorpiones</taxon>
        <taxon>Iurida</taxon>
        <taxon>Iuroidea</taxon>
        <taxon>Hadrurus</taxon>
    </lineage>
</organism>
<accession>A0A1W7RAE3</accession>
<feature type="compositionally biased region" description="Basic and acidic residues" evidence="1">
    <location>
        <begin position="196"/>
        <end position="205"/>
    </location>
</feature>
<protein>
    <submittedName>
        <fullName evidence="2">Uncharacterized protein</fullName>
    </submittedName>
</protein>
<evidence type="ECO:0000256" key="1">
    <source>
        <dbReference type="SAM" id="MobiDB-lite"/>
    </source>
</evidence>
<feature type="region of interest" description="Disordered" evidence="1">
    <location>
        <begin position="162"/>
        <end position="205"/>
    </location>
</feature>
<feature type="region of interest" description="Disordered" evidence="1">
    <location>
        <begin position="23"/>
        <end position="67"/>
    </location>
</feature>
<dbReference type="EMBL" id="GFAH01000282">
    <property type="protein sequence ID" value="JAV48107.1"/>
    <property type="molecule type" value="Transcribed_RNA"/>
</dbReference>
<proteinExistence type="predicted"/>
<feature type="compositionally biased region" description="Basic and acidic residues" evidence="1">
    <location>
        <begin position="33"/>
        <end position="58"/>
    </location>
</feature>
<name>A0A1W7RAE3_9SCOR</name>
<dbReference type="AlphaFoldDB" id="A0A1W7RAE3"/>
<sequence length="223" mass="26291">MDRNIPHVRDIFSGERNICVYDSSPRSRRRRIEPRPLECRDADGGRKAKSETSEEMERRKNRPPNRIQEEQKWCAEHNINSQKDVKGKYSTKTLTERDIKHLERHLSMKKTIRKQISRNLAQAFVEDPQILEERASKNTDRSVTLTRAKMAKSEQTFLDMLKNKQDDTDSGHSSPTRYDEYSDDQEDVSASNCAEESTKMEKDQNETGKFSFWKMFTNRKNKR</sequence>
<evidence type="ECO:0000313" key="2">
    <source>
        <dbReference type="EMBL" id="JAV48107.1"/>
    </source>
</evidence>
<reference evidence="2" key="1">
    <citation type="submission" date="2016-11" db="EMBL/GenBank/DDBJ databases">
        <title>Venom-gland transcriptomics and venom proteomics of the black-back scorpion (Hadrurus spadix) reveal detectability challenges and an unexplored realm of animal toxin diversity.</title>
        <authorList>
            <person name="Rokyta D.R."/>
            <person name="Ward M.J."/>
        </authorList>
    </citation>
    <scope>NUCLEOTIDE SEQUENCE</scope>
    <source>
        <tissue evidence="2">Venom gland</tissue>
    </source>
</reference>